<organism evidence="5 6">
    <name type="scientific">Microbacterium trichothecenolyticum</name>
    <name type="common">Aureobacterium trichothecenolyticum</name>
    <dbReference type="NCBI Taxonomy" id="69370"/>
    <lineage>
        <taxon>Bacteria</taxon>
        <taxon>Bacillati</taxon>
        <taxon>Actinomycetota</taxon>
        <taxon>Actinomycetes</taxon>
        <taxon>Micrococcales</taxon>
        <taxon>Microbacteriaceae</taxon>
        <taxon>Microbacterium</taxon>
    </lineage>
</organism>
<reference evidence="5 6" key="1">
    <citation type="submission" date="2015-02" db="EMBL/GenBank/DDBJ databases">
        <title>Draft genome sequences of ten Microbacterium spp. with emphasis on heavy metal contaminated environments.</title>
        <authorList>
            <person name="Corretto E."/>
        </authorList>
    </citation>
    <scope>NUCLEOTIDE SEQUENCE [LARGE SCALE GENOMIC DNA]</scope>
    <source>
        <strain evidence="5 6">DSM 8608</strain>
    </source>
</reference>
<dbReference type="InterPro" id="IPR036388">
    <property type="entry name" value="WH-like_DNA-bd_sf"/>
</dbReference>
<dbReference type="SMART" id="SM00421">
    <property type="entry name" value="HTH_LUXR"/>
    <property type="match status" value="1"/>
</dbReference>
<dbReference type="PANTHER" id="PTHR16305">
    <property type="entry name" value="TESTICULAR SOLUBLE ADENYLYL CYCLASE"/>
    <property type="match status" value="1"/>
</dbReference>
<dbReference type="GO" id="GO:0006355">
    <property type="term" value="P:regulation of DNA-templated transcription"/>
    <property type="evidence" value="ECO:0007669"/>
    <property type="project" value="InterPro"/>
</dbReference>
<dbReference type="EMBL" id="JYJA01000026">
    <property type="protein sequence ID" value="KJL44465.1"/>
    <property type="molecule type" value="Genomic_DNA"/>
</dbReference>
<evidence type="ECO:0000256" key="3">
    <source>
        <dbReference type="SAM" id="MobiDB-lite"/>
    </source>
</evidence>
<comment type="caution">
    <text evidence="5">The sequence shown here is derived from an EMBL/GenBank/DDBJ whole genome shotgun (WGS) entry which is preliminary data.</text>
</comment>
<dbReference type="PATRIC" id="fig|69370.6.peg.884"/>
<feature type="domain" description="HTH luxR-type" evidence="4">
    <location>
        <begin position="882"/>
        <end position="947"/>
    </location>
</feature>
<dbReference type="Gene3D" id="3.40.50.300">
    <property type="entry name" value="P-loop containing nucleotide triphosphate hydrolases"/>
    <property type="match status" value="1"/>
</dbReference>
<accession>A0A0M2HI61</accession>
<keyword evidence="2" id="KW-0067">ATP-binding</keyword>
<dbReference type="Pfam" id="PF13191">
    <property type="entry name" value="AAA_16"/>
    <property type="match status" value="1"/>
</dbReference>
<keyword evidence="1" id="KW-0547">Nucleotide-binding</keyword>
<dbReference type="GO" id="GO:0005737">
    <property type="term" value="C:cytoplasm"/>
    <property type="evidence" value="ECO:0007669"/>
    <property type="project" value="TreeGrafter"/>
</dbReference>
<dbReference type="SUPFAM" id="SSF52540">
    <property type="entry name" value="P-loop containing nucleoside triphosphate hydrolases"/>
    <property type="match status" value="1"/>
</dbReference>
<dbReference type="GO" id="GO:0003677">
    <property type="term" value="F:DNA binding"/>
    <property type="evidence" value="ECO:0007669"/>
    <property type="project" value="InterPro"/>
</dbReference>
<evidence type="ECO:0000313" key="5">
    <source>
        <dbReference type="EMBL" id="KJL44465.1"/>
    </source>
</evidence>
<dbReference type="AlphaFoldDB" id="A0A0M2HI61"/>
<dbReference type="GO" id="GO:0004016">
    <property type="term" value="F:adenylate cyclase activity"/>
    <property type="evidence" value="ECO:0007669"/>
    <property type="project" value="TreeGrafter"/>
</dbReference>
<dbReference type="SUPFAM" id="SSF46894">
    <property type="entry name" value="C-terminal effector domain of the bipartite response regulators"/>
    <property type="match status" value="1"/>
</dbReference>
<dbReference type="PANTHER" id="PTHR16305:SF35">
    <property type="entry name" value="TRANSCRIPTIONAL ACTIVATOR DOMAIN"/>
    <property type="match status" value="1"/>
</dbReference>
<evidence type="ECO:0000259" key="4">
    <source>
        <dbReference type="PROSITE" id="PS50043"/>
    </source>
</evidence>
<dbReference type="InterPro" id="IPR016032">
    <property type="entry name" value="Sig_transdc_resp-reg_C-effctor"/>
</dbReference>
<evidence type="ECO:0000313" key="6">
    <source>
        <dbReference type="Proteomes" id="UP000034098"/>
    </source>
</evidence>
<gene>
    <name evidence="5" type="ORF">RS82_00859</name>
</gene>
<dbReference type="Proteomes" id="UP000034098">
    <property type="component" value="Unassembled WGS sequence"/>
</dbReference>
<sequence>MSPVLVGRRAEFDALARAIASPPALIVVQGEAGIGKSRLVRELLAAAPGGAAVLMGQCQALHDPFPLGPVLDAFRQQRDRIGVRGLSPVVGNLAPLVPEIADRLPAPPPRPADQRDARHQIFRAATELIEHLSPAVLVLEDVHWADAVTFDFLTYLIAHQPADVTIVVTSRTDLGATPVGESFARAPEGRTRTARLVPLDVAQVGELSRHLLGVDVPDPVAAALHEVTGGVPFVVEEVLRTLLAQIPAADIPTHTEALAALSVSTALRDVVIQRLMTLDATAREVIEAAAVVGLTVDPGLTAELTEHDARHVAKALTSAHAAGLLHEQDGRSRFRHVLAQQIVYDATPLPTRQWWHARVARVLEERHDPILSARIAHHYRRAGLVKDFVRWAETAADEAVRHGNEAAAAEFLREATADMAELSIDDRVRIATKLGRAAVDGLAHAESAPILTRLLESEQLTPAARGELRFALGRLYRQQGFARDGYGEIERAVDELDDRPDLQARALAVLAAPETVVDVPLEAHLARCAQAVAAAQRAGSVDVELGVRIARASLLLEQGDPAAWGLIDAARRDPVVLTQPREHARAAINWAQGALHIGNVRRADELLAEGRSIAERSLSPRLLEVFELVGAMVDHAAGRWDGLAERAQDLASRAFGFGAASFEARYLHHLVQGSRGNAAEAVEGLTDLIRDCERVGAVWPLVPARAALARLRLTLGDPQGAFDEASAALEQLRRKGMWAWSADALVCHVEAASALGAVDDVRARITSVGDRVRDAQAPAVAVAVMTCEALIAHHDGDTSTAEERLSRARAAAHDAGLVAVAARSTERLGDWRCERGAADGPSLLTEALTAYGRLSARQDIARVTRTMRRHGVPVPYPWRGGRPTHGNDLSRREQEVVQRAAAGRTNRAIAAELYLSPRTVETHMSNALRKLGLTSRDELDAGALEASPND</sequence>
<proteinExistence type="predicted"/>
<dbReference type="PROSITE" id="PS00622">
    <property type="entry name" value="HTH_LUXR_1"/>
    <property type="match status" value="1"/>
</dbReference>
<feature type="region of interest" description="Disordered" evidence="3">
    <location>
        <begin position="872"/>
        <end position="891"/>
    </location>
</feature>
<dbReference type="Gene3D" id="1.10.10.10">
    <property type="entry name" value="Winged helix-like DNA-binding domain superfamily/Winged helix DNA-binding domain"/>
    <property type="match status" value="1"/>
</dbReference>
<dbReference type="PRINTS" id="PR00038">
    <property type="entry name" value="HTHLUXR"/>
</dbReference>
<dbReference type="InterPro" id="IPR041664">
    <property type="entry name" value="AAA_16"/>
</dbReference>
<dbReference type="CDD" id="cd06170">
    <property type="entry name" value="LuxR_C_like"/>
    <property type="match status" value="1"/>
</dbReference>
<dbReference type="InterPro" id="IPR000792">
    <property type="entry name" value="Tscrpt_reg_LuxR_C"/>
</dbReference>
<dbReference type="Pfam" id="PF00196">
    <property type="entry name" value="GerE"/>
    <property type="match status" value="1"/>
</dbReference>
<name>A0A0M2HI61_MICTR</name>
<keyword evidence="6" id="KW-1185">Reference proteome</keyword>
<dbReference type="GO" id="GO:0005524">
    <property type="term" value="F:ATP binding"/>
    <property type="evidence" value="ECO:0007669"/>
    <property type="project" value="UniProtKB-KW"/>
</dbReference>
<evidence type="ECO:0000256" key="1">
    <source>
        <dbReference type="ARBA" id="ARBA00022741"/>
    </source>
</evidence>
<dbReference type="PROSITE" id="PS50043">
    <property type="entry name" value="HTH_LUXR_2"/>
    <property type="match status" value="1"/>
</dbReference>
<evidence type="ECO:0000256" key="2">
    <source>
        <dbReference type="ARBA" id="ARBA00022840"/>
    </source>
</evidence>
<protein>
    <submittedName>
        <fullName evidence="5">Putative HTH-type transcriptional regulator</fullName>
    </submittedName>
</protein>
<dbReference type="InterPro" id="IPR027417">
    <property type="entry name" value="P-loop_NTPase"/>
</dbReference>